<evidence type="ECO:0000313" key="2">
    <source>
        <dbReference type="EMBL" id="SHE97595.1"/>
    </source>
</evidence>
<reference evidence="2 3" key="1">
    <citation type="submission" date="2016-11" db="EMBL/GenBank/DDBJ databases">
        <authorList>
            <person name="Jaros S."/>
            <person name="Januszkiewicz K."/>
            <person name="Wedrychowicz H."/>
        </authorList>
    </citation>
    <scope>NUCLEOTIDE SEQUENCE [LARGE SCALE GENOMIC DNA]</scope>
    <source>
        <strain evidence="2 3">DSM 18119</strain>
    </source>
</reference>
<dbReference type="CDD" id="cd12797">
    <property type="entry name" value="M23_peptidase"/>
    <property type="match status" value="1"/>
</dbReference>
<dbReference type="PROSITE" id="PS51257">
    <property type="entry name" value="PROKAR_LIPOPROTEIN"/>
    <property type="match status" value="1"/>
</dbReference>
<evidence type="ECO:0000313" key="3">
    <source>
        <dbReference type="Proteomes" id="UP000184048"/>
    </source>
</evidence>
<accession>A0A1M4XW00</accession>
<dbReference type="Proteomes" id="UP000184048">
    <property type="component" value="Unassembled WGS sequence"/>
</dbReference>
<sequence length="207" mass="23156">MKAASGRFLFLYPMKLLILWLVLASLLSSCGKQFHFASIESYANDSSFVYRLPYEKGKSHFLVQGYNSIFSHRGRLALDFKMNRGTPVLAAREGIVTRVVQDYEKGGIGKRYAGKANLIVIRHIDSSQAYYGHISFHGSLVKVGDSIAQGQVIGYSGSTGFSAFPHLHFSVWQTTSMGRKQLPTRFLTGKGILYLKPGNWYKAVDFK</sequence>
<keyword evidence="3" id="KW-1185">Reference proteome</keyword>
<dbReference type="PANTHER" id="PTHR21666:SF294">
    <property type="entry name" value="PEPTIDASE M23"/>
    <property type="match status" value="1"/>
</dbReference>
<dbReference type="GO" id="GO:0004222">
    <property type="term" value="F:metalloendopeptidase activity"/>
    <property type="evidence" value="ECO:0007669"/>
    <property type="project" value="TreeGrafter"/>
</dbReference>
<dbReference type="Pfam" id="PF01551">
    <property type="entry name" value="Peptidase_M23"/>
    <property type="match status" value="1"/>
</dbReference>
<name>A0A1M4XW00_9BACT</name>
<dbReference type="SUPFAM" id="SSF51261">
    <property type="entry name" value="Duplicated hybrid motif"/>
    <property type="match status" value="1"/>
</dbReference>
<dbReference type="OrthoDB" id="9809488at2"/>
<dbReference type="Gene3D" id="2.70.70.10">
    <property type="entry name" value="Glucose Permease (Domain IIA)"/>
    <property type="match status" value="1"/>
</dbReference>
<dbReference type="EMBL" id="FQUU01000005">
    <property type="protein sequence ID" value="SHE97595.1"/>
    <property type="molecule type" value="Genomic_DNA"/>
</dbReference>
<dbReference type="InterPro" id="IPR050570">
    <property type="entry name" value="Cell_wall_metabolism_enzyme"/>
</dbReference>
<evidence type="ECO:0000259" key="1">
    <source>
        <dbReference type="Pfam" id="PF01551"/>
    </source>
</evidence>
<dbReference type="InterPro" id="IPR016047">
    <property type="entry name" value="M23ase_b-sheet_dom"/>
</dbReference>
<feature type="domain" description="M23ase beta-sheet core" evidence="1">
    <location>
        <begin position="77"/>
        <end position="174"/>
    </location>
</feature>
<protein>
    <submittedName>
        <fullName evidence="2">Peptidase family M23</fullName>
    </submittedName>
</protein>
<dbReference type="PANTHER" id="PTHR21666">
    <property type="entry name" value="PEPTIDASE-RELATED"/>
    <property type="match status" value="1"/>
</dbReference>
<dbReference type="AlphaFoldDB" id="A0A1M4XW00"/>
<proteinExistence type="predicted"/>
<organism evidence="2 3">
    <name type="scientific">Flavisolibacter ginsengisoli DSM 18119</name>
    <dbReference type="NCBI Taxonomy" id="1121884"/>
    <lineage>
        <taxon>Bacteria</taxon>
        <taxon>Pseudomonadati</taxon>
        <taxon>Bacteroidota</taxon>
        <taxon>Chitinophagia</taxon>
        <taxon>Chitinophagales</taxon>
        <taxon>Chitinophagaceae</taxon>
        <taxon>Flavisolibacter</taxon>
    </lineage>
</organism>
<gene>
    <name evidence="2" type="ORF">SAMN02745131_01502</name>
</gene>
<dbReference type="STRING" id="1121884.SAMN02745131_01502"/>
<dbReference type="InterPro" id="IPR011055">
    <property type="entry name" value="Dup_hybrid_motif"/>
</dbReference>